<gene>
    <name evidence="1" type="ORF">Zmor_023243</name>
</gene>
<reference evidence="1" key="1">
    <citation type="journal article" date="2023" name="G3 (Bethesda)">
        <title>Whole genome assemblies of Zophobas morio and Tenebrio molitor.</title>
        <authorList>
            <person name="Kaur S."/>
            <person name="Stinson S.A."/>
            <person name="diCenzo G.C."/>
        </authorList>
    </citation>
    <scope>NUCLEOTIDE SEQUENCE</scope>
    <source>
        <strain evidence="1">QUZm001</strain>
    </source>
</reference>
<proteinExistence type="predicted"/>
<organism evidence="1 2">
    <name type="scientific">Zophobas morio</name>
    <dbReference type="NCBI Taxonomy" id="2755281"/>
    <lineage>
        <taxon>Eukaryota</taxon>
        <taxon>Metazoa</taxon>
        <taxon>Ecdysozoa</taxon>
        <taxon>Arthropoda</taxon>
        <taxon>Hexapoda</taxon>
        <taxon>Insecta</taxon>
        <taxon>Pterygota</taxon>
        <taxon>Neoptera</taxon>
        <taxon>Endopterygota</taxon>
        <taxon>Coleoptera</taxon>
        <taxon>Polyphaga</taxon>
        <taxon>Cucujiformia</taxon>
        <taxon>Tenebrionidae</taxon>
        <taxon>Zophobas</taxon>
    </lineage>
</organism>
<dbReference type="AlphaFoldDB" id="A0AA38HXL7"/>
<comment type="caution">
    <text evidence="1">The sequence shown here is derived from an EMBL/GenBank/DDBJ whole genome shotgun (WGS) entry which is preliminary data.</text>
</comment>
<dbReference type="Proteomes" id="UP001168821">
    <property type="component" value="Unassembled WGS sequence"/>
</dbReference>
<protein>
    <submittedName>
        <fullName evidence="1">Uncharacterized protein</fullName>
    </submittedName>
</protein>
<evidence type="ECO:0000313" key="1">
    <source>
        <dbReference type="EMBL" id="KAJ3645601.1"/>
    </source>
</evidence>
<name>A0AA38HXL7_9CUCU</name>
<dbReference type="EMBL" id="JALNTZ010000007">
    <property type="protein sequence ID" value="KAJ3645601.1"/>
    <property type="molecule type" value="Genomic_DNA"/>
</dbReference>
<accession>A0AA38HXL7</accession>
<keyword evidence="2" id="KW-1185">Reference proteome</keyword>
<evidence type="ECO:0000313" key="2">
    <source>
        <dbReference type="Proteomes" id="UP001168821"/>
    </source>
</evidence>
<sequence>MLRAATYRKIKVLRECPALASYRKSILGDIWPRMAKIREFPRSHLNTFKQLGGLTRGGAGRHPDMDLGTAQWAQRRGPSAGWPVSPHIIRIQNLHHISKTIQILS</sequence>